<evidence type="ECO:0000256" key="6">
    <source>
        <dbReference type="ARBA" id="ARBA00023136"/>
    </source>
</evidence>
<dbReference type="HOGENOM" id="CLU_035981_0_1_5"/>
<dbReference type="Pfam" id="PF03349">
    <property type="entry name" value="Toluene_X"/>
    <property type="match status" value="1"/>
</dbReference>
<dbReference type="OrthoDB" id="19849at2"/>
<feature type="signal peptide" evidence="8">
    <location>
        <begin position="1"/>
        <end position="21"/>
    </location>
</feature>
<evidence type="ECO:0000256" key="3">
    <source>
        <dbReference type="ARBA" id="ARBA00022452"/>
    </source>
</evidence>
<keyword evidence="7" id="KW-0998">Cell outer membrane</keyword>
<keyword evidence="3" id="KW-1134">Transmembrane beta strand</keyword>
<dbReference type="SUPFAM" id="SSF56935">
    <property type="entry name" value="Porins"/>
    <property type="match status" value="1"/>
</dbReference>
<dbReference type="Proteomes" id="UP000001399">
    <property type="component" value="Chromosome"/>
</dbReference>
<dbReference type="InterPro" id="IPR005017">
    <property type="entry name" value="OMPP1/FadL/TodX"/>
</dbReference>
<reference evidence="10" key="1">
    <citation type="journal article" date="2011" name="J. Bacteriol.">
        <title>Genome sequences of eight morphologically diverse alphaproteobacteria.</title>
        <authorList>
            <consortium name="US DOE Joint Genome Institute"/>
            <person name="Brown P.J."/>
            <person name="Kysela D.T."/>
            <person name="Buechlein A."/>
            <person name="Hemmerich C."/>
            <person name="Brun Y.V."/>
        </authorList>
    </citation>
    <scope>NUCLEOTIDE SEQUENCE [LARGE SCALE GENOMIC DNA]</scope>
    <source>
        <strain evidence="10">ATCC 17100 / ATH 3.1.1 / DSM 162 / LMG 4299</strain>
    </source>
</reference>
<dbReference type="AlphaFoldDB" id="E3I2K7"/>
<keyword evidence="4" id="KW-0812">Transmembrane</keyword>
<dbReference type="RefSeq" id="WP_013419749.1">
    <property type="nucleotide sequence ID" value="NC_014664.1"/>
</dbReference>
<dbReference type="STRING" id="648757.Rvan_2141"/>
<keyword evidence="5 8" id="KW-0732">Signal</keyword>
<organism evidence="9 10">
    <name type="scientific">Rhodomicrobium vannielii (strain ATCC 17100 / DSM 162 / LMG 4299 / NCIMB 10020 / ATH 3.1.1)</name>
    <dbReference type="NCBI Taxonomy" id="648757"/>
    <lineage>
        <taxon>Bacteria</taxon>
        <taxon>Pseudomonadati</taxon>
        <taxon>Pseudomonadota</taxon>
        <taxon>Alphaproteobacteria</taxon>
        <taxon>Hyphomicrobiales</taxon>
        <taxon>Hyphomicrobiaceae</taxon>
        <taxon>Rhodomicrobium</taxon>
    </lineage>
</organism>
<proteinExistence type="inferred from homology"/>
<name>E3I2K7_RHOVT</name>
<gene>
    <name evidence="9" type="ordered locus">Rvan_2141</name>
</gene>
<comment type="subcellular location">
    <subcellularLocation>
        <location evidence="1">Cell outer membrane</location>
        <topology evidence="1">Multi-pass membrane protein</topology>
    </subcellularLocation>
</comment>
<dbReference type="EMBL" id="CP002292">
    <property type="protein sequence ID" value="ADP71366.1"/>
    <property type="molecule type" value="Genomic_DNA"/>
</dbReference>
<evidence type="ECO:0000256" key="1">
    <source>
        <dbReference type="ARBA" id="ARBA00004571"/>
    </source>
</evidence>
<evidence type="ECO:0000256" key="2">
    <source>
        <dbReference type="ARBA" id="ARBA00008163"/>
    </source>
</evidence>
<sequence length="460" mass="48947">MGTSKFVRLACISAAALLAGAALTDDANAGSFGVREQSAYFQGMSFAGTAAGGDISSMFWNSAATATLPGFNTSSNATIAFGDADLTATGGSLYGLVPDHAANNGTDALIPASYASYQLSDRLWAGLAMNAPFGFITKPDSYWSGSGVAETSKIFSLNLNPTLAYKITPTLTVGAGAQVEYFKIRLTKDAVSANLGQQLGEQAITPWRSYEADDWGIGATAGILWQPTSRTSIGLGYRSAVSLEVEGSYKTSAYREPTLGYAPVDSVRATATGKLTLPDEVTFSIRQGLTDRLTMLGTVEWQGWSRIDNVAAVSSGCANNVCETLNLNYQDGWKYALGFEYLYSPTLTLRTGASYEVSPIDDKNRNILIPDSDRIGVSVGATYKYSDRITVDFAYSHLFFDEGTFCIANPKLNGNTSHCSDATIAQAKSLIGTTDVAVDLVSVGLKYKWSDPVPALEPYK</sequence>
<feature type="chain" id="PRO_5003172142" evidence="8">
    <location>
        <begin position="22"/>
        <end position="460"/>
    </location>
</feature>
<dbReference type="GO" id="GO:0015483">
    <property type="term" value="F:long-chain fatty acid transporting porin activity"/>
    <property type="evidence" value="ECO:0007669"/>
    <property type="project" value="TreeGrafter"/>
</dbReference>
<evidence type="ECO:0000256" key="5">
    <source>
        <dbReference type="ARBA" id="ARBA00022729"/>
    </source>
</evidence>
<dbReference type="PANTHER" id="PTHR35093:SF8">
    <property type="entry name" value="OUTER MEMBRANE PROTEIN NMB0088-RELATED"/>
    <property type="match status" value="1"/>
</dbReference>
<evidence type="ECO:0000256" key="4">
    <source>
        <dbReference type="ARBA" id="ARBA00022692"/>
    </source>
</evidence>
<dbReference type="eggNOG" id="COG2067">
    <property type="taxonomic scope" value="Bacteria"/>
</dbReference>
<keyword evidence="10" id="KW-1185">Reference proteome</keyword>
<dbReference type="PANTHER" id="PTHR35093">
    <property type="entry name" value="OUTER MEMBRANE PROTEIN NMB0088-RELATED"/>
    <property type="match status" value="1"/>
</dbReference>
<evidence type="ECO:0000313" key="9">
    <source>
        <dbReference type="EMBL" id="ADP71366.1"/>
    </source>
</evidence>
<dbReference type="KEGG" id="rva:Rvan_2141"/>
<dbReference type="Gene3D" id="2.40.160.60">
    <property type="entry name" value="Outer membrane protein transport protein (OMPP1/FadL/TodX)"/>
    <property type="match status" value="1"/>
</dbReference>
<dbReference type="GO" id="GO:0009279">
    <property type="term" value="C:cell outer membrane"/>
    <property type="evidence" value="ECO:0007669"/>
    <property type="project" value="UniProtKB-SubCell"/>
</dbReference>
<evidence type="ECO:0000256" key="7">
    <source>
        <dbReference type="ARBA" id="ARBA00023237"/>
    </source>
</evidence>
<evidence type="ECO:0000313" key="10">
    <source>
        <dbReference type="Proteomes" id="UP000001399"/>
    </source>
</evidence>
<protein>
    <submittedName>
        <fullName evidence="9">Membrane protein involved in aromatic hydrocarbon degradation</fullName>
    </submittedName>
</protein>
<evidence type="ECO:0000256" key="8">
    <source>
        <dbReference type="SAM" id="SignalP"/>
    </source>
</evidence>
<accession>E3I2K7</accession>
<comment type="similarity">
    <text evidence="2">Belongs to the OmpP1/FadL family.</text>
</comment>
<keyword evidence="6" id="KW-0472">Membrane</keyword>